<keyword evidence="3" id="KW-1185">Reference proteome</keyword>
<dbReference type="InParanoid" id="S8FFZ3"/>
<organism evidence="2 3">
    <name type="scientific">Fomitopsis schrenkii</name>
    <name type="common">Brown rot fungus</name>
    <dbReference type="NCBI Taxonomy" id="2126942"/>
    <lineage>
        <taxon>Eukaryota</taxon>
        <taxon>Fungi</taxon>
        <taxon>Dikarya</taxon>
        <taxon>Basidiomycota</taxon>
        <taxon>Agaricomycotina</taxon>
        <taxon>Agaricomycetes</taxon>
        <taxon>Polyporales</taxon>
        <taxon>Fomitopsis</taxon>
    </lineage>
</organism>
<dbReference type="EMBL" id="KE504149">
    <property type="protein sequence ID" value="EPT00356.1"/>
    <property type="molecule type" value="Genomic_DNA"/>
</dbReference>
<dbReference type="STRING" id="743788.S8FFZ3"/>
<gene>
    <name evidence="2" type="ORF">FOMPIDRAFT_1049678</name>
</gene>
<evidence type="ECO:0000313" key="3">
    <source>
        <dbReference type="Proteomes" id="UP000015241"/>
    </source>
</evidence>
<evidence type="ECO:0000313" key="2">
    <source>
        <dbReference type="EMBL" id="EPT00356.1"/>
    </source>
</evidence>
<reference evidence="2 3" key="1">
    <citation type="journal article" date="2012" name="Science">
        <title>The Paleozoic origin of enzymatic lignin decomposition reconstructed from 31 fungal genomes.</title>
        <authorList>
            <person name="Floudas D."/>
            <person name="Binder M."/>
            <person name="Riley R."/>
            <person name="Barry K."/>
            <person name="Blanchette R.A."/>
            <person name="Henrissat B."/>
            <person name="Martinez A.T."/>
            <person name="Otillar R."/>
            <person name="Spatafora J.W."/>
            <person name="Yadav J.S."/>
            <person name="Aerts A."/>
            <person name="Benoit I."/>
            <person name="Boyd A."/>
            <person name="Carlson A."/>
            <person name="Copeland A."/>
            <person name="Coutinho P.M."/>
            <person name="de Vries R.P."/>
            <person name="Ferreira P."/>
            <person name="Findley K."/>
            <person name="Foster B."/>
            <person name="Gaskell J."/>
            <person name="Glotzer D."/>
            <person name="Gorecki P."/>
            <person name="Heitman J."/>
            <person name="Hesse C."/>
            <person name="Hori C."/>
            <person name="Igarashi K."/>
            <person name="Jurgens J.A."/>
            <person name="Kallen N."/>
            <person name="Kersten P."/>
            <person name="Kohler A."/>
            <person name="Kuees U."/>
            <person name="Kumar T.K.A."/>
            <person name="Kuo A."/>
            <person name="LaButti K."/>
            <person name="Larrondo L.F."/>
            <person name="Lindquist E."/>
            <person name="Ling A."/>
            <person name="Lombard V."/>
            <person name="Lucas S."/>
            <person name="Lundell T."/>
            <person name="Martin R."/>
            <person name="McLaughlin D.J."/>
            <person name="Morgenstern I."/>
            <person name="Morin E."/>
            <person name="Murat C."/>
            <person name="Nagy L.G."/>
            <person name="Nolan M."/>
            <person name="Ohm R.A."/>
            <person name="Patyshakuliyeva A."/>
            <person name="Rokas A."/>
            <person name="Ruiz-Duenas F.J."/>
            <person name="Sabat G."/>
            <person name="Salamov A."/>
            <person name="Samejima M."/>
            <person name="Schmutz J."/>
            <person name="Slot J.C."/>
            <person name="St John F."/>
            <person name="Stenlid J."/>
            <person name="Sun H."/>
            <person name="Sun S."/>
            <person name="Syed K."/>
            <person name="Tsang A."/>
            <person name="Wiebenga A."/>
            <person name="Young D."/>
            <person name="Pisabarro A."/>
            <person name="Eastwood D.C."/>
            <person name="Martin F."/>
            <person name="Cullen D."/>
            <person name="Grigoriev I.V."/>
            <person name="Hibbett D.S."/>
        </authorList>
    </citation>
    <scope>NUCLEOTIDE SEQUENCE</scope>
    <source>
        <strain evidence="3">FP-58527</strain>
    </source>
</reference>
<dbReference type="InterPro" id="IPR016024">
    <property type="entry name" value="ARM-type_fold"/>
</dbReference>
<proteinExistence type="predicted"/>
<name>S8FFZ3_FOMSC</name>
<dbReference type="OrthoDB" id="3233534at2759"/>
<dbReference type="Gene3D" id="1.25.40.180">
    <property type="match status" value="1"/>
</dbReference>
<dbReference type="SUPFAM" id="SSF48371">
    <property type="entry name" value="ARM repeat"/>
    <property type="match status" value="1"/>
</dbReference>
<accession>S8FFZ3</accession>
<dbReference type="HOGENOM" id="CLU_1992684_0_0_1"/>
<dbReference type="Proteomes" id="UP000015241">
    <property type="component" value="Unassembled WGS sequence"/>
</dbReference>
<evidence type="ECO:0000256" key="1">
    <source>
        <dbReference type="SAM" id="MobiDB-lite"/>
    </source>
</evidence>
<feature type="region of interest" description="Disordered" evidence="1">
    <location>
        <begin position="1"/>
        <end position="20"/>
    </location>
</feature>
<sequence>MSPAPDAIESHGSNSEKPSDVYQRFIREEPKINLSAEVKQLFVLRDVDKGEAYLRQLPSQHHWRWVNKLVASAVASNSIPDVRLVGDIFYRVVSKNLILPDAFVAGFTPSLDTLDTVISNTPNAP</sequence>
<protein>
    <submittedName>
        <fullName evidence="2">Uncharacterized protein</fullName>
    </submittedName>
</protein>
<dbReference type="AlphaFoldDB" id="S8FFZ3"/>